<evidence type="ECO:0008006" key="3">
    <source>
        <dbReference type="Google" id="ProtNLM"/>
    </source>
</evidence>
<comment type="caution">
    <text evidence="1">The sequence shown here is derived from an EMBL/GenBank/DDBJ whole genome shotgun (WGS) entry which is preliminary data.</text>
</comment>
<evidence type="ECO:0000313" key="1">
    <source>
        <dbReference type="EMBL" id="OQE22910.1"/>
    </source>
</evidence>
<gene>
    <name evidence="1" type="ORF">PENFLA_c012G07223</name>
</gene>
<protein>
    <recommendedName>
        <fullName evidence="3">Fungal N-terminal domain-containing protein</fullName>
    </recommendedName>
</protein>
<keyword evidence="2" id="KW-1185">Reference proteome</keyword>
<reference evidence="2" key="1">
    <citation type="journal article" date="2017" name="Nat. Microbiol.">
        <title>Global analysis of biosynthetic gene clusters reveals vast potential of secondary metabolite production in Penicillium species.</title>
        <authorList>
            <person name="Nielsen J.C."/>
            <person name="Grijseels S."/>
            <person name="Prigent S."/>
            <person name="Ji B."/>
            <person name="Dainat J."/>
            <person name="Nielsen K.F."/>
            <person name="Frisvad J.C."/>
            <person name="Workman M."/>
            <person name="Nielsen J."/>
        </authorList>
    </citation>
    <scope>NUCLEOTIDE SEQUENCE [LARGE SCALE GENOMIC DNA]</scope>
    <source>
        <strain evidence="2">IBT 14082</strain>
    </source>
</reference>
<proteinExistence type="predicted"/>
<dbReference type="AlphaFoldDB" id="A0A1V6TAD7"/>
<sequence length="228" mass="25689">MVLDPLIALSVATSVIQFVDFGTKLLSKGREIYRSADGVLADHAEQVAVASKLADLTRGLSKSADSFDTIVDPAPEDMALAKVALDCLEVAEDLSTAIDQLAVTGERRKWKSFRQALKSIWKKEKLEQKMARLDSLRQLVIIHLLVVVHKNQQNAFSRMTTDDSLMEHKIMSAVAPNMDQIRQRVDELNKTISKLVEQQSQPPNKSELKERQLLIDQWRAVNERSLQE</sequence>
<evidence type="ECO:0000313" key="2">
    <source>
        <dbReference type="Proteomes" id="UP000191342"/>
    </source>
</evidence>
<accession>A0A1V6TAD7</accession>
<dbReference type="Proteomes" id="UP000191342">
    <property type="component" value="Unassembled WGS sequence"/>
</dbReference>
<name>A0A1V6TAD7_9EURO</name>
<dbReference type="OrthoDB" id="3558752at2759"/>
<dbReference type="EMBL" id="MLQL01000012">
    <property type="protein sequence ID" value="OQE22910.1"/>
    <property type="molecule type" value="Genomic_DNA"/>
</dbReference>
<dbReference type="STRING" id="254877.A0A1V6TAD7"/>
<organism evidence="1 2">
    <name type="scientific">Penicillium flavigenum</name>
    <dbReference type="NCBI Taxonomy" id="254877"/>
    <lineage>
        <taxon>Eukaryota</taxon>
        <taxon>Fungi</taxon>
        <taxon>Dikarya</taxon>
        <taxon>Ascomycota</taxon>
        <taxon>Pezizomycotina</taxon>
        <taxon>Eurotiomycetes</taxon>
        <taxon>Eurotiomycetidae</taxon>
        <taxon>Eurotiales</taxon>
        <taxon>Aspergillaceae</taxon>
        <taxon>Penicillium</taxon>
    </lineage>
</organism>